<dbReference type="InterPro" id="IPR035983">
    <property type="entry name" value="Hect_E3_ubiquitin_ligase"/>
</dbReference>
<reference evidence="9 10" key="1">
    <citation type="journal article" date="2024" name="Commun. Biol.">
        <title>Comparative genomic analysis of thermophilic fungi reveals convergent evolutionary adaptations and gene losses.</title>
        <authorList>
            <person name="Steindorff A.S."/>
            <person name="Aguilar-Pontes M.V."/>
            <person name="Robinson A.J."/>
            <person name="Andreopoulos B."/>
            <person name="LaButti K."/>
            <person name="Kuo A."/>
            <person name="Mondo S."/>
            <person name="Riley R."/>
            <person name="Otillar R."/>
            <person name="Haridas S."/>
            <person name="Lipzen A."/>
            <person name="Grimwood J."/>
            <person name="Schmutz J."/>
            <person name="Clum A."/>
            <person name="Reid I.D."/>
            <person name="Moisan M.C."/>
            <person name="Butler G."/>
            <person name="Nguyen T.T.M."/>
            <person name="Dewar K."/>
            <person name="Conant G."/>
            <person name="Drula E."/>
            <person name="Henrissat B."/>
            <person name="Hansel C."/>
            <person name="Singer S."/>
            <person name="Hutchinson M.I."/>
            <person name="de Vries R.P."/>
            <person name="Natvig D.O."/>
            <person name="Powell A.J."/>
            <person name="Tsang A."/>
            <person name="Grigoriev I.V."/>
        </authorList>
    </citation>
    <scope>NUCLEOTIDE SEQUENCE [LARGE SCALE GENOMIC DNA]</scope>
    <source>
        <strain evidence="9 10">CBS 494.80</strain>
    </source>
</reference>
<dbReference type="Gene3D" id="3.90.1750.10">
    <property type="entry name" value="Hect, E3 ligase catalytic domains"/>
    <property type="match status" value="1"/>
</dbReference>
<keyword evidence="10" id="KW-1185">Reference proteome</keyword>
<dbReference type="InterPro" id="IPR045322">
    <property type="entry name" value="HECTD1/TRIP12-like"/>
</dbReference>
<dbReference type="InterPro" id="IPR057948">
    <property type="entry name" value="TPR_TRIP12_N"/>
</dbReference>
<evidence type="ECO:0000256" key="4">
    <source>
        <dbReference type="ARBA" id="ARBA00022679"/>
    </source>
</evidence>
<feature type="non-terminal residue" evidence="9">
    <location>
        <position position="1868"/>
    </location>
</feature>
<dbReference type="SMART" id="SM00119">
    <property type="entry name" value="HECTc"/>
    <property type="match status" value="1"/>
</dbReference>
<organism evidence="9 10">
    <name type="scientific">Oculimacula yallundae</name>
    <dbReference type="NCBI Taxonomy" id="86028"/>
    <lineage>
        <taxon>Eukaryota</taxon>
        <taxon>Fungi</taxon>
        <taxon>Dikarya</taxon>
        <taxon>Ascomycota</taxon>
        <taxon>Pezizomycotina</taxon>
        <taxon>Leotiomycetes</taxon>
        <taxon>Helotiales</taxon>
        <taxon>Ploettnerulaceae</taxon>
        <taxon>Oculimacula</taxon>
    </lineage>
</organism>
<evidence type="ECO:0000256" key="6">
    <source>
        <dbReference type="PROSITE-ProRule" id="PRU00104"/>
    </source>
</evidence>
<dbReference type="EC" id="2.3.2.26" evidence="3"/>
<feature type="compositionally biased region" description="Acidic residues" evidence="7">
    <location>
        <begin position="763"/>
        <end position="789"/>
    </location>
</feature>
<feature type="compositionally biased region" description="Basic and acidic residues" evidence="7">
    <location>
        <begin position="184"/>
        <end position="193"/>
    </location>
</feature>
<dbReference type="Pfam" id="PF25579">
    <property type="entry name" value="TPR_TRIP12_N"/>
    <property type="match status" value="1"/>
</dbReference>
<evidence type="ECO:0000256" key="5">
    <source>
        <dbReference type="ARBA" id="ARBA00022786"/>
    </source>
</evidence>
<feature type="compositionally biased region" description="Low complexity" evidence="7">
    <location>
        <begin position="18"/>
        <end position="50"/>
    </location>
</feature>
<feature type="active site" description="Glycyl thioester intermediate" evidence="6">
    <location>
        <position position="1835"/>
    </location>
</feature>
<dbReference type="Gene3D" id="3.30.2410.10">
    <property type="entry name" value="Hect, E3 ligase catalytic domain"/>
    <property type="match status" value="1"/>
</dbReference>
<evidence type="ECO:0000313" key="9">
    <source>
        <dbReference type="EMBL" id="KAL2069548.1"/>
    </source>
</evidence>
<evidence type="ECO:0000256" key="3">
    <source>
        <dbReference type="ARBA" id="ARBA00012485"/>
    </source>
</evidence>
<sequence length="1868" mass="203417">MDQRMNSIPAAVSNSGTSSRITRAAARQAASSSESPAASVGASSAASSSRPAPPPPSSSKKRKASVRDPSPDPEVESAKPSLARRTKRQKVSEANTVSPALPAPQAVAPSRRKKGKTPAVMSSPGDSAGPSNDPPATVTASSKRKSARGKKGGQDTTVTPSGRRAKKTTNTVKDGDNSADNDLDDKPPPHDEDGMSDEDEDEEMARRYEGRDDDDEDDDPFGGFGGPGGPPHGLSSTLRALSGMMSGVSSRLRDILNNLKQKDDPSIQLIALQELSEILLVSTEDNLSGHFSPDAFVKELVVLMQPSDFGEENPEMMLLACRCLANLMEALPASTANVVYGGAVPVLCAKLLEIHFIDLAEQALSTLEKISVEYPASIVREGGLTACLTYLDFFATSTQRTAVTTAANCCRNIPEDSFPVIKDVMPILLNVLSSNDQKVVEQGSLCVTRVVESFRYHPSKLEELVSTDLLKAILRLLLPGTTNLIGPNIHTQFLRVLAFTAKASARLSAELFKMNVVETLYQILTGVSPPDTTEDMASKLDSVVVMQALIHRPREQVIETLNVICELLPGLPREPGIFPEELLHMDAASAAALASSSGSRKKSSNEKRIELLEGCKDEVKRFAIIIFPTLTDAFSSTVNLSVRQKVLTAQIKMLSNLDKEILMEALRSVPYASFLAAILSQQDHPSLVNYALQAAELLLDRLDDIYRYQFYREGVIAEIAKLAAATENIKPVTETPAVKEEEPVQVIEPPKISEKPSRGARGDDDDSSDEDNDDENEHDEDNENDDIQDDISPSPSSRGSTMSIDAPQHRLPTDAPGMQQLIVQRAKLFLDVHENEKNSKNLKKKATKILTSLQGLASEIEGHYLHGKPGDGVKLFTTLAASFDGDVLESVTSAELLNSEVVRVLLAVFSNPDENLSSAARSAFLEVFMGRTVTKKPKTTSAESPATPFSILIHKLQDLLSRSEHFEVVTVHQNTFDGNRSSAASMLAKQIRLKLVADDDSEIPRPYRNIMVSIHAIATFKALDDYLRPRISLSERPRGSRKDGLSNALAALAAAGMPNPYATGQSRLVERGLASANAATPSAPPPTASRSSRKLKSKAGLAGVPAPGEPSTAATPQDKATRRSSRRQAQADPPVPPPMQEEDSLAGALECADERQLTEDEDMDMDDSAALDAIVGELEDDMEDETPADPTAVNLEVAAGGKVTARKEDGTRVATPSNVPGSNPRTVSALQAAAAQAALTTPSASSRPMSYAAAIQSIPQDWHIEFSLDDKTIANETTIYRAVHSTSTTVDDLNSRSVWSAIHPIKFKRVPGPPPPEPSSLTQAPVISTETTASGIPASLDKHPATSSILRLLNILHALNANLDDVLAENKDTLKLNAEPLSQFVNTKLTAKLNRQLEEPLIVASNCLPSWSEDLARLYPFLFPFETRHLFLQSTSFGYARSMTRWQNAQTADESRRDRHRDDRPFLGRLQRQKVRIARSKILESALKVMELYGASQSILEVEYFEEVGTGLGPTLEFYSTVSKEFSKKKLKLWRENEANDADEFAFGVHGLFPAPMSEEQASNENGKRILHLFKMLGKFVARSMIDSRIIDVSFNPTFFRIGEESTAVSPSLGAVKTVDPQLAKSLKLIKKYAVAKKAIDENPNLTPAQKVTNAEELTIDGIKIDDLGLDFTLPGYPIELVPNRRNETVTIDTVQLYLDKVIDFTLGSGVQRQVDAFRAGFTQVFPYTALSAFTPDELVMLFGRIEEDWSLETLMDSIKADHGFNMDSKSVKNLLQTMSELTLPERRDFLQFTTGSPKLPIGGFKSLTPMFTVVCKPSEPPFCSDDYLPSVMTCVNYLKLPDYTDLEVMRRRMGTAIKEGQGAFHLS</sequence>
<dbReference type="InterPro" id="IPR016024">
    <property type="entry name" value="ARM-type_fold"/>
</dbReference>
<dbReference type="PROSITE" id="PS50237">
    <property type="entry name" value="HECT"/>
    <property type="match status" value="1"/>
</dbReference>
<feature type="compositionally biased region" description="Polar residues" evidence="7">
    <location>
        <begin position="1"/>
        <end position="17"/>
    </location>
</feature>
<evidence type="ECO:0000256" key="2">
    <source>
        <dbReference type="ARBA" id="ARBA00006331"/>
    </source>
</evidence>
<feature type="domain" description="HECT" evidence="8">
    <location>
        <begin position="1513"/>
        <end position="1868"/>
    </location>
</feature>
<evidence type="ECO:0000259" key="8">
    <source>
        <dbReference type="PROSITE" id="PS50237"/>
    </source>
</evidence>
<feature type="region of interest" description="Disordered" evidence="7">
    <location>
        <begin position="1075"/>
        <end position="1146"/>
    </location>
</feature>
<dbReference type="InterPro" id="IPR000569">
    <property type="entry name" value="HECT_dom"/>
</dbReference>
<evidence type="ECO:0000256" key="7">
    <source>
        <dbReference type="SAM" id="MobiDB-lite"/>
    </source>
</evidence>
<dbReference type="Proteomes" id="UP001595075">
    <property type="component" value="Unassembled WGS sequence"/>
</dbReference>
<feature type="region of interest" description="Disordered" evidence="7">
    <location>
        <begin position="734"/>
        <end position="814"/>
    </location>
</feature>
<comment type="similarity">
    <text evidence="2">Belongs to the UPL family. K-HECT subfamily.</text>
</comment>
<dbReference type="CDD" id="cd00078">
    <property type="entry name" value="HECTc"/>
    <property type="match status" value="1"/>
</dbReference>
<dbReference type="PANTHER" id="PTHR45670">
    <property type="entry name" value="E3 UBIQUITIN-PROTEIN LIGASE TRIP12"/>
    <property type="match status" value="1"/>
</dbReference>
<feature type="compositionally biased region" description="Acidic residues" evidence="7">
    <location>
        <begin position="211"/>
        <end position="220"/>
    </location>
</feature>
<dbReference type="Pfam" id="PF00632">
    <property type="entry name" value="HECT"/>
    <property type="match status" value="1"/>
</dbReference>
<keyword evidence="5 6" id="KW-0833">Ubl conjugation pathway</keyword>
<dbReference type="EMBL" id="JAZHXI010000007">
    <property type="protein sequence ID" value="KAL2069548.1"/>
    <property type="molecule type" value="Genomic_DNA"/>
</dbReference>
<evidence type="ECO:0000313" key="10">
    <source>
        <dbReference type="Proteomes" id="UP001595075"/>
    </source>
</evidence>
<feature type="compositionally biased region" description="Acidic residues" evidence="7">
    <location>
        <begin position="194"/>
        <end position="203"/>
    </location>
</feature>
<comment type="catalytic activity">
    <reaction evidence="1">
        <text>S-ubiquitinyl-[E2 ubiquitin-conjugating enzyme]-L-cysteine + [acceptor protein]-L-lysine = [E2 ubiquitin-conjugating enzyme]-L-cysteine + N(6)-ubiquitinyl-[acceptor protein]-L-lysine.</text>
        <dbReference type="EC" id="2.3.2.26"/>
    </reaction>
</comment>
<dbReference type="SUPFAM" id="SSF48371">
    <property type="entry name" value="ARM repeat"/>
    <property type="match status" value="1"/>
</dbReference>
<dbReference type="Gene3D" id="1.25.10.10">
    <property type="entry name" value="Leucine-rich Repeat Variant"/>
    <property type="match status" value="1"/>
</dbReference>
<accession>A0ABR4CK00</accession>
<feature type="compositionally biased region" description="Basic and acidic residues" evidence="7">
    <location>
        <begin position="751"/>
        <end position="762"/>
    </location>
</feature>
<feature type="region of interest" description="Disordered" evidence="7">
    <location>
        <begin position="1"/>
        <end position="238"/>
    </location>
</feature>
<feature type="compositionally biased region" description="Basic residues" evidence="7">
    <location>
        <begin position="142"/>
        <end position="151"/>
    </location>
</feature>
<keyword evidence="4" id="KW-0808">Transferase</keyword>
<dbReference type="InterPro" id="IPR011989">
    <property type="entry name" value="ARM-like"/>
</dbReference>
<gene>
    <name evidence="9" type="ORF">VTL71DRAFT_14227</name>
</gene>
<dbReference type="PANTHER" id="PTHR45670:SF1">
    <property type="entry name" value="E3 UBIQUITIN-PROTEIN LIGASE HECTD1"/>
    <property type="match status" value="1"/>
</dbReference>
<name>A0ABR4CK00_9HELO</name>
<proteinExistence type="inferred from homology"/>
<dbReference type="SUPFAM" id="SSF56204">
    <property type="entry name" value="Hect, E3 ligase catalytic domain"/>
    <property type="match status" value="1"/>
</dbReference>
<protein>
    <recommendedName>
        <fullName evidence="3">HECT-type E3 ubiquitin transferase</fullName>
        <ecNumber evidence="3">2.3.2.26</ecNumber>
    </recommendedName>
</protein>
<evidence type="ECO:0000256" key="1">
    <source>
        <dbReference type="ARBA" id="ARBA00000885"/>
    </source>
</evidence>
<comment type="caution">
    <text evidence="9">The sequence shown here is derived from an EMBL/GenBank/DDBJ whole genome shotgun (WGS) entry which is preliminary data.</text>
</comment>